<comment type="caution">
    <text evidence="1">The sequence shown here is derived from an EMBL/GenBank/DDBJ whole genome shotgun (WGS) entry which is preliminary data.</text>
</comment>
<dbReference type="EMBL" id="JAESWB010000229">
    <property type="protein sequence ID" value="MBL4953594.1"/>
    <property type="molecule type" value="Genomic_DNA"/>
</dbReference>
<dbReference type="InterPro" id="IPR026952">
    <property type="entry name" value="WVELL"/>
</dbReference>
<accession>A0ABS1TS91</accession>
<name>A0ABS1TS91_9BACI</name>
<organism evidence="1 2">
    <name type="scientific">Neobacillus paridis</name>
    <dbReference type="NCBI Taxonomy" id="2803862"/>
    <lineage>
        <taxon>Bacteria</taxon>
        <taxon>Bacillati</taxon>
        <taxon>Bacillota</taxon>
        <taxon>Bacilli</taxon>
        <taxon>Bacillales</taxon>
        <taxon>Bacillaceae</taxon>
        <taxon>Neobacillus</taxon>
    </lineage>
</organism>
<reference evidence="1 2" key="1">
    <citation type="submission" date="2021-01" db="EMBL/GenBank/DDBJ databases">
        <title>Genome public.</title>
        <authorList>
            <person name="Liu C."/>
            <person name="Sun Q."/>
        </authorList>
    </citation>
    <scope>NUCLEOTIDE SEQUENCE [LARGE SCALE GENOMIC DNA]</scope>
    <source>
        <strain evidence="1 2">YIM B02564</strain>
    </source>
</reference>
<dbReference type="Pfam" id="PF14043">
    <property type="entry name" value="WVELL"/>
    <property type="match status" value="1"/>
</dbReference>
<evidence type="ECO:0000313" key="2">
    <source>
        <dbReference type="Proteomes" id="UP000623967"/>
    </source>
</evidence>
<proteinExistence type="predicted"/>
<protein>
    <submittedName>
        <fullName evidence="1">YfhJ family protein</fullName>
    </submittedName>
</protein>
<keyword evidence="2" id="KW-1185">Reference proteome</keyword>
<gene>
    <name evidence="1" type="ORF">JK635_15500</name>
</gene>
<sequence>MNDYHERLAKLLLEKNDYLSYYQARTWVELLWEDFESSYAKAGEKYMGSEMTEKIVKQWIEHYGDKLHEFVATNPKFKQFFEQDKNTLN</sequence>
<dbReference type="RefSeq" id="WP_202654861.1">
    <property type="nucleotide sequence ID" value="NZ_JAESWB010000229.1"/>
</dbReference>
<evidence type="ECO:0000313" key="1">
    <source>
        <dbReference type="EMBL" id="MBL4953594.1"/>
    </source>
</evidence>
<dbReference type="Proteomes" id="UP000623967">
    <property type="component" value="Unassembled WGS sequence"/>
</dbReference>